<evidence type="ECO:0000313" key="3">
    <source>
        <dbReference type="EMBL" id="KAK9303517.1"/>
    </source>
</evidence>
<feature type="chain" id="PRO_5044024709" description="DUF4773 domain-containing protein" evidence="1">
    <location>
        <begin position="24"/>
        <end position="225"/>
    </location>
</feature>
<feature type="domain" description="DUF4773" evidence="2">
    <location>
        <begin position="47"/>
        <end position="160"/>
    </location>
</feature>
<dbReference type="PANTHER" id="PTHR36299">
    <property type="entry name" value="AGAP008005-PA"/>
    <property type="match status" value="1"/>
</dbReference>
<proteinExistence type="predicted"/>
<dbReference type="PANTHER" id="PTHR36299:SF2">
    <property type="entry name" value="DUF4773 DOMAIN-CONTAINING PROTEIN"/>
    <property type="match status" value="1"/>
</dbReference>
<name>A0AAW1A0F9_9HYME</name>
<dbReference type="Pfam" id="PF15998">
    <property type="entry name" value="DUF4773"/>
    <property type="match status" value="1"/>
</dbReference>
<dbReference type="InterPro" id="IPR031941">
    <property type="entry name" value="DUF4773"/>
</dbReference>
<dbReference type="AlphaFoldDB" id="A0AAW1A0F9"/>
<reference evidence="3 4" key="1">
    <citation type="submission" date="2024-05" db="EMBL/GenBank/DDBJ databases">
        <title>The nuclear and mitochondrial genome assemblies of Tetragonisca angustula (Apidae: Meliponini), a tiny yet remarkable pollinator in the Neotropics.</title>
        <authorList>
            <person name="Ferrari R."/>
            <person name="Ricardo P.C."/>
            <person name="Dias F.C."/>
            <person name="Araujo N.S."/>
            <person name="Soares D.O."/>
            <person name="Zhou Q.-S."/>
            <person name="Zhu C.-D."/>
            <person name="Coutinho L."/>
            <person name="Airas M.C."/>
            <person name="Batista T.M."/>
        </authorList>
    </citation>
    <scope>NUCLEOTIDE SEQUENCE [LARGE SCALE GENOMIC DNA]</scope>
    <source>
        <strain evidence="3">ASF017062</strain>
        <tissue evidence="3">Abdomen</tissue>
    </source>
</reference>
<comment type="caution">
    <text evidence="3">The sequence shown here is derived from an EMBL/GenBank/DDBJ whole genome shotgun (WGS) entry which is preliminary data.</text>
</comment>
<accession>A0AAW1A0F9</accession>
<sequence length="225" mass="25263">MNSRLYSVLISFWLRLLFYWTGGATEERFLAPKGFLAHRTIQTFQRYCTCNTSYSCSCCQSVIILYTKVEKNLCINFTYQKNGLNIDMTLNSDILRASTITGYKPLKFCTNIPGCYFSTACVNLLELNKFPRSITACLRLDIFSKKRLWQLNYDCVSISTELPTSNGTTSTMNGTKEMGMTSAKTVQMTMTTAMTTAVETEETTSTDVEVITVPGSQPTTVVDID</sequence>
<dbReference type="EMBL" id="JAWNGG020000077">
    <property type="protein sequence ID" value="KAK9303517.1"/>
    <property type="molecule type" value="Genomic_DNA"/>
</dbReference>
<evidence type="ECO:0000313" key="4">
    <source>
        <dbReference type="Proteomes" id="UP001432146"/>
    </source>
</evidence>
<keyword evidence="4" id="KW-1185">Reference proteome</keyword>
<feature type="signal peptide" evidence="1">
    <location>
        <begin position="1"/>
        <end position="23"/>
    </location>
</feature>
<protein>
    <recommendedName>
        <fullName evidence="2">DUF4773 domain-containing protein</fullName>
    </recommendedName>
</protein>
<keyword evidence="1" id="KW-0732">Signal</keyword>
<gene>
    <name evidence="3" type="ORF">QLX08_004826</name>
</gene>
<evidence type="ECO:0000256" key="1">
    <source>
        <dbReference type="SAM" id="SignalP"/>
    </source>
</evidence>
<dbReference type="Proteomes" id="UP001432146">
    <property type="component" value="Unassembled WGS sequence"/>
</dbReference>
<organism evidence="3 4">
    <name type="scientific">Tetragonisca angustula</name>
    <dbReference type="NCBI Taxonomy" id="166442"/>
    <lineage>
        <taxon>Eukaryota</taxon>
        <taxon>Metazoa</taxon>
        <taxon>Ecdysozoa</taxon>
        <taxon>Arthropoda</taxon>
        <taxon>Hexapoda</taxon>
        <taxon>Insecta</taxon>
        <taxon>Pterygota</taxon>
        <taxon>Neoptera</taxon>
        <taxon>Endopterygota</taxon>
        <taxon>Hymenoptera</taxon>
        <taxon>Apocrita</taxon>
        <taxon>Aculeata</taxon>
        <taxon>Apoidea</taxon>
        <taxon>Anthophila</taxon>
        <taxon>Apidae</taxon>
        <taxon>Tetragonisca</taxon>
    </lineage>
</organism>
<evidence type="ECO:0000259" key="2">
    <source>
        <dbReference type="Pfam" id="PF15998"/>
    </source>
</evidence>